<feature type="region of interest" description="Disordered" evidence="1">
    <location>
        <begin position="328"/>
        <end position="401"/>
    </location>
</feature>
<evidence type="ECO:0000313" key="8">
    <source>
        <dbReference type="Proteomes" id="UP001459277"/>
    </source>
</evidence>
<feature type="region of interest" description="Disordered" evidence="1">
    <location>
        <begin position="212"/>
        <end position="283"/>
    </location>
</feature>
<dbReference type="EMBL" id="JAZDWU010000003">
    <property type="protein sequence ID" value="KAL0006983.1"/>
    <property type="molecule type" value="Genomic_DNA"/>
</dbReference>
<evidence type="ECO:0000259" key="2">
    <source>
        <dbReference type="Pfam" id="PF00078"/>
    </source>
</evidence>
<feature type="domain" description="Zinc knuckle CX2CX4HX4C" evidence="6">
    <location>
        <begin position="140"/>
        <end position="187"/>
    </location>
</feature>
<dbReference type="Pfam" id="PF00078">
    <property type="entry name" value="RVT_1"/>
    <property type="match status" value="1"/>
</dbReference>
<dbReference type="Pfam" id="PF03372">
    <property type="entry name" value="Exo_endo_phos"/>
    <property type="match status" value="1"/>
</dbReference>
<evidence type="ECO:0000313" key="7">
    <source>
        <dbReference type="EMBL" id="KAL0006983.1"/>
    </source>
</evidence>
<feature type="domain" description="Reverse transcriptase" evidence="2">
    <location>
        <begin position="816"/>
        <end position="935"/>
    </location>
</feature>
<dbReference type="Gene3D" id="3.30.420.10">
    <property type="entry name" value="Ribonuclease H-like superfamily/Ribonuclease H"/>
    <property type="match status" value="1"/>
</dbReference>
<feature type="compositionally biased region" description="Polar residues" evidence="1">
    <location>
        <begin position="328"/>
        <end position="341"/>
    </location>
</feature>
<dbReference type="InterPro" id="IPR025836">
    <property type="entry name" value="Zn_knuckle_CX2CX4HX4C"/>
</dbReference>
<name>A0AAW2DBI4_9ROSI</name>
<dbReference type="Proteomes" id="UP001459277">
    <property type="component" value="Unassembled WGS sequence"/>
</dbReference>
<dbReference type="InterPro" id="IPR036397">
    <property type="entry name" value="RNaseH_sf"/>
</dbReference>
<dbReference type="InterPro" id="IPR012337">
    <property type="entry name" value="RNaseH-like_sf"/>
</dbReference>
<dbReference type="InterPro" id="IPR005135">
    <property type="entry name" value="Endo/exonuclease/phosphatase"/>
</dbReference>
<dbReference type="GO" id="GO:0003676">
    <property type="term" value="F:nucleic acid binding"/>
    <property type="evidence" value="ECO:0007669"/>
    <property type="project" value="InterPro"/>
</dbReference>
<dbReference type="Pfam" id="PF13966">
    <property type="entry name" value="zf-RVT"/>
    <property type="match status" value="1"/>
</dbReference>
<dbReference type="GO" id="GO:0004523">
    <property type="term" value="F:RNA-DNA hybrid ribonuclease activity"/>
    <property type="evidence" value="ECO:0007669"/>
    <property type="project" value="InterPro"/>
</dbReference>
<evidence type="ECO:0000256" key="1">
    <source>
        <dbReference type="SAM" id="MobiDB-lite"/>
    </source>
</evidence>
<dbReference type="PANTHER" id="PTHR33116">
    <property type="entry name" value="REVERSE TRANSCRIPTASE ZINC-BINDING DOMAIN-CONTAINING PROTEIN-RELATED-RELATED"/>
    <property type="match status" value="1"/>
</dbReference>
<reference evidence="7 8" key="1">
    <citation type="submission" date="2024-01" db="EMBL/GenBank/DDBJ databases">
        <title>A telomere-to-telomere, gap-free genome of sweet tea (Lithocarpus litseifolius).</title>
        <authorList>
            <person name="Zhou J."/>
        </authorList>
    </citation>
    <scope>NUCLEOTIDE SEQUENCE [LARGE SCALE GENOMIC DNA]</scope>
    <source>
        <strain evidence="7">Zhou-2022a</strain>
        <tissue evidence="7">Leaf</tissue>
    </source>
</reference>
<dbReference type="SUPFAM" id="SSF56219">
    <property type="entry name" value="DNase I-like"/>
    <property type="match status" value="1"/>
</dbReference>
<dbReference type="InterPro" id="IPR026960">
    <property type="entry name" value="RVT-Znf"/>
</dbReference>
<feature type="compositionally biased region" description="Polar residues" evidence="1">
    <location>
        <begin position="231"/>
        <end position="246"/>
    </location>
</feature>
<gene>
    <name evidence="7" type="ORF">SO802_008485</name>
</gene>
<dbReference type="InterPro" id="IPR036691">
    <property type="entry name" value="Endo/exonu/phosph_ase_sf"/>
</dbReference>
<evidence type="ECO:0008006" key="9">
    <source>
        <dbReference type="Google" id="ProtNLM"/>
    </source>
</evidence>
<dbReference type="Gene3D" id="3.60.10.10">
    <property type="entry name" value="Endonuclease/exonuclease/phosphatase"/>
    <property type="match status" value="1"/>
</dbReference>
<evidence type="ECO:0000259" key="6">
    <source>
        <dbReference type="Pfam" id="PF14392"/>
    </source>
</evidence>
<dbReference type="InterPro" id="IPR044730">
    <property type="entry name" value="RNase_H-like_dom_plant"/>
</dbReference>
<dbReference type="InterPro" id="IPR000477">
    <property type="entry name" value="RT_dom"/>
</dbReference>
<evidence type="ECO:0000259" key="5">
    <source>
        <dbReference type="Pfam" id="PF13966"/>
    </source>
</evidence>
<feature type="domain" description="Endonuclease/exonuclease/phosphatase" evidence="3">
    <location>
        <begin position="470"/>
        <end position="622"/>
    </location>
</feature>
<dbReference type="SUPFAM" id="SSF53098">
    <property type="entry name" value="Ribonuclease H-like"/>
    <property type="match status" value="1"/>
</dbReference>
<protein>
    <recommendedName>
        <fullName evidence="9">CCHC-type domain-containing protein</fullName>
    </recommendedName>
</protein>
<sequence>MEVSDLVARTEKCSCQENRIELPPNQHTNLPPNLILLAKIITSKNISHNMVKDVTEKAWKPVYPMETKRLSKEVESRSYLAGSRFLDIFNLDQVHGLPLLWKTEENLRRIGSRMGSVLEVDLTGEPGGAWKKFIRIRVEVDITKPLSPGVFLSWPNKSDLWIGLKYEKIADLCYRCGIIGHDQKICSAEVFQQKNLAGKRFKAAGPWLRAENDDVPDEITASSPTPDPVSSPESSCQHANGKNSWQKAECNHDSGPVQESDTCSPVDNVNAVSKDDARTDSGNLGMELSQLASNMQYLPSQNEVVFDSYVTRNLIQLTPVTIGLHKGSTSSKLYSSQQQGPSGDPPLSKDQVSHGPNLVSPKIFPNPHHSSVINHPDLSAQNPQNQNSFATSSKIASSETQFAKPSHTFLENLSTKLKRKKSRPELDQLPKRLKNAVTGSEQLYFDPISASFVPYSRLESFILEERKEVENQVRALGAQIKGVRPEVVFLSETKADVKRMESAKKSLKFENSCIVEANGNAGGLCLMWKIGVDLKVVEFNKNLIAVKVSDQYVEWMLVGFYGPPYHSKKKKAWGNLFALLESHQGPWAVMGDFNFIVNEEEQLGGNRGGPSSTNYLKELLFEFNAVDLEYSGNKYTWARGSRRFGLGMKDVVLSLKKPGRDRINSLLKNIKEVQDRQPSHENGLLENDLQIELSEWLLRSEVVWRQKSRELWLKLGDKNSKFFHLSTIIRRRRNNIDAIKNEEGTWIYESGQIRAKFRENFINLFKEEEVFFPEHLDHLVLLCITEEENKGLKCIPTPEENCSSPWQLLHSSPWVQCQKRWIMACVSSVSFEVVVNGGKSECFKPSRGLRQGDPLSPYLFILGQEVLSRLIEHELKLRNVTGIKTSISGPTISHVMYADDVILFSKASKKDAESLVRTVEKYCRWSGQAINKSNSGVFFSKHTQSQTRRSIKGILQVKNLKKEAVYLRAPMFLSRAPSKDFAYLEDKIEAKLSGWRSKCLSWVGRRTLINSVALSIPIYTMSSFSIPNKVCNSMDGLTRRFWWKPNKLEGRFLAWKSWDSLCCPKSDGGLGFKKTKALNSALLAKLAWMLASNRDSLCMRILRAKYKVKEDWLRTNVAKNASPIWKAIEKAREVVRKGACFVIGDGESVDVWVDPWVPWIEGFTPSPKDESIVQSEMKVSHLIDQDHRSWKTSIVMDIFSSISAKAILSIPIPSRPSPDKLMWILDSKGLFSVRSAYKELLPSTSSQASAEVNWLKLWKIRGPGRIKMFLWRVAANLLPTKENLMSRLDIPEPWCVLCNQEVESATHLFFKCPAAKALWFATCWGFKSEEVHLAHPCDIIKVILEPPASICQAHDLWLVSLKMALTLEEIWCICNAVIHQKGHVDLQASIGRIGAKFQECTKVFSKPQAPLMAQPVIRWSPPPSGFIKINVDAAIAQNNSALAVVARNNHGLVVKAWSKTLPKRSPIVAETEAILWALHLARGENWRKIIVESDSKISIDSILDHSCCPLWAISSLVSDIWFLAKSFVSCLFLWVKRSGNAAAHEAAKYTLLSCSSFSFVQCNLPASVASACKEDALALSFSCFL</sequence>
<evidence type="ECO:0000259" key="3">
    <source>
        <dbReference type="Pfam" id="PF03372"/>
    </source>
</evidence>
<feature type="domain" description="RNase H type-1" evidence="4">
    <location>
        <begin position="1430"/>
        <end position="1549"/>
    </location>
</feature>
<dbReference type="PANTHER" id="PTHR33116:SF86">
    <property type="entry name" value="REVERSE TRANSCRIPTASE DOMAIN-CONTAINING PROTEIN"/>
    <property type="match status" value="1"/>
</dbReference>
<proteinExistence type="predicted"/>
<dbReference type="CDD" id="cd06222">
    <property type="entry name" value="RNase_H_like"/>
    <property type="match status" value="1"/>
</dbReference>
<feature type="compositionally biased region" description="Polar residues" evidence="1">
    <location>
        <begin position="257"/>
        <end position="271"/>
    </location>
</feature>
<dbReference type="InterPro" id="IPR002156">
    <property type="entry name" value="RNaseH_domain"/>
</dbReference>
<keyword evidence="8" id="KW-1185">Reference proteome</keyword>
<comment type="caution">
    <text evidence="7">The sequence shown here is derived from an EMBL/GenBank/DDBJ whole genome shotgun (WGS) entry which is preliminary data.</text>
</comment>
<accession>A0AAW2DBI4</accession>
<feature type="compositionally biased region" description="Polar residues" evidence="1">
    <location>
        <begin position="368"/>
        <end position="401"/>
    </location>
</feature>
<organism evidence="7 8">
    <name type="scientific">Lithocarpus litseifolius</name>
    <dbReference type="NCBI Taxonomy" id="425828"/>
    <lineage>
        <taxon>Eukaryota</taxon>
        <taxon>Viridiplantae</taxon>
        <taxon>Streptophyta</taxon>
        <taxon>Embryophyta</taxon>
        <taxon>Tracheophyta</taxon>
        <taxon>Spermatophyta</taxon>
        <taxon>Magnoliopsida</taxon>
        <taxon>eudicotyledons</taxon>
        <taxon>Gunneridae</taxon>
        <taxon>Pentapetalae</taxon>
        <taxon>rosids</taxon>
        <taxon>fabids</taxon>
        <taxon>Fagales</taxon>
        <taxon>Fagaceae</taxon>
        <taxon>Lithocarpus</taxon>
    </lineage>
</organism>
<dbReference type="Pfam" id="PF14392">
    <property type="entry name" value="zf-CCHC_4"/>
    <property type="match status" value="1"/>
</dbReference>
<feature type="domain" description="Reverse transcriptase zinc-binding" evidence="5">
    <location>
        <begin position="1231"/>
        <end position="1319"/>
    </location>
</feature>
<evidence type="ECO:0000259" key="4">
    <source>
        <dbReference type="Pfam" id="PF13456"/>
    </source>
</evidence>
<dbReference type="Pfam" id="PF13456">
    <property type="entry name" value="RVT_3"/>
    <property type="match status" value="1"/>
</dbReference>